<dbReference type="Pfam" id="PF01781">
    <property type="entry name" value="Ribosomal_L38e"/>
    <property type="match status" value="1"/>
</dbReference>
<name>A0A0H5C294_CYBJN</name>
<accession>A0A0H5C294</accession>
<dbReference type="GO" id="GO:0022618">
    <property type="term" value="P:protein-RNA complex assembly"/>
    <property type="evidence" value="ECO:0007669"/>
    <property type="project" value="TreeGrafter"/>
</dbReference>
<evidence type="ECO:0000256" key="5">
    <source>
        <dbReference type="ARBA" id="ARBA00035338"/>
    </source>
</evidence>
<dbReference type="PANTHER" id="PTHR10965">
    <property type="entry name" value="60S RIBOSOMAL PROTEIN L38"/>
    <property type="match status" value="1"/>
</dbReference>
<evidence type="ECO:0000313" key="8">
    <source>
        <dbReference type="Proteomes" id="UP000038830"/>
    </source>
</evidence>
<dbReference type="InterPro" id="IPR002675">
    <property type="entry name" value="Ribosomal_eL38"/>
</dbReference>
<dbReference type="GO" id="GO:0003735">
    <property type="term" value="F:structural constituent of ribosome"/>
    <property type="evidence" value="ECO:0007669"/>
    <property type="project" value="InterPro"/>
</dbReference>
<sequence>MKERCILTHELQREIKDIKKFLELTRRADVKSASIKVNKKINAAGKVSKQTKFKVRGSRHLYTLIVADEDKAKKLQQALPSTLEVTQI</sequence>
<dbReference type="GO" id="GO:0022625">
    <property type="term" value="C:cytosolic large ribosomal subunit"/>
    <property type="evidence" value="ECO:0007669"/>
    <property type="project" value="TreeGrafter"/>
</dbReference>
<dbReference type="FunFam" id="3.30.720.90:FF:000002">
    <property type="entry name" value="60S ribosomal proteins L38"/>
    <property type="match status" value="1"/>
</dbReference>
<dbReference type="GO" id="GO:0006412">
    <property type="term" value="P:translation"/>
    <property type="evidence" value="ECO:0007669"/>
    <property type="project" value="InterPro"/>
</dbReference>
<organism evidence="7 8">
    <name type="scientific">Cyberlindnera jadinii (strain ATCC 18201 / CBS 1600 / BCRC 20928 / JCM 3617 / NBRC 0987 / NRRL Y-1542)</name>
    <name type="common">Torula yeast</name>
    <name type="synonym">Candida utilis</name>
    <dbReference type="NCBI Taxonomy" id="983966"/>
    <lineage>
        <taxon>Eukaryota</taxon>
        <taxon>Fungi</taxon>
        <taxon>Dikarya</taxon>
        <taxon>Ascomycota</taxon>
        <taxon>Saccharomycotina</taxon>
        <taxon>Saccharomycetes</taxon>
        <taxon>Phaffomycetales</taxon>
        <taxon>Phaffomycetaceae</taxon>
        <taxon>Cyberlindnera</taxon>
    </lineage>
</organism>
<proteinExistence type="inferred from homology"/>
<comment type="similarity">
    <text evidence="1 6">Belongs to the eukaryotic ribosomal protein eL38 family.</text>
</comment>
<keyword evidence="3 6" id="KW-0687">Ribonucleoprotein</keyword>
<evidence type="ECO:0000256" key="6">
    <source>
        <dbReference type="RuleBase" id="RU003445"/>
    </source>
</evidence>
<evidence type="ECO:0000313" key="7">
    <source>
        <dbReference type="EMBL" id="CEP21687.1"/>
    </source>
</evidence>
<protein>
    <recommendedName>
        <fullName evidence="4">Large ribosomal subunit protein eL38</fullName>
    </recommendedName>
    <alternativeName>
        <fullName evidence="5">60S ribosomal protein L38</fullName>
    </alternativeName>
</protein>
<dbReference type="Proteomes" id="UP000038830">
    <property type="component" value="Unassembled WGS sequence"/>
</dbReference>
<dbReference type="InterPro" id="IPR038464">
    <property type="entry name" value="Ribosomal_eL38_sf"/>
</dbReference>
<keyword evidence="2 6" id="KW-0689">Ribosomal protein</keyword>
<evidence type="ECO:0000256" key="2">
    <source>
        <dbReference type="ARBA" id="ARBA00022980"/>
    </source>
</evidence>
<evidence type="ECO:0000256" key="1">
    <source>
        <dbReference type="ARBA" id="ARBA00007803"/>
    </source>
</evidence>
<dbReference type="PANTHER" id="PTHR10965:SF0">
    <property type="entry name" value="LARGE RIBOSOMAL SUBUNIT PROTEIN EL38"/>
    <property type="match status" value="1"/>
</dbReference>
<gene>
    <name evidence="7" type="ORF">BN1211_1827</name>
</gene>
<evidence type="ECO:0000256" key="3">
    <source>
        <dbReference type="ARBA" id="ARBA00023274"/>
    </source>
</evidence>
<dbReference type="EMBL" id="CDQK01000002">
    <property type="protein sequence ID" value="CEP21687.1"/>
    <property type="molecule type" value="Genomic_DNA"/>
</dbReference>
<evidence type="ECO:0000256" key="4">
    <source>
        <dbReference type="ARBA" id="ARBA00035235"/>
    </source>
</evidence>
<dbReference type="AlphaFoldDB" id="A0A0H5C294"/>
<reference evidence="8" key="1">
    <citation type="journal article" date="2015" name="J. Biotechnol.">
        <title>The structure of the Cyberlindnera jadinii genome and its relation to Candida utilis analyzed by the occurrence of single nucleotide polymorphisms.</title>
        <authorList>
            <person name="Rupp O."/>
            <person name="Brinkrolf K."/>
            <person name="Buerth C."/>
            <person name="Kunigo M."/>
            <person name="Schneider J."/>
            <person name="Jaenicke S."/>
            <person name="Goesmann A."/>
            <person name="Puehler A."/>
            <person name="Jaeger K.-E."/>
            <person name="Ernst J.F."/>
        </authorList>
    </citation>
    <scope>NUCLEOTIDE SEQUENCE [LARGE SCALE GENOMIC DNA]</scope>
    <source>
        <strain evidence="8">ATCC 18201 / CBS 1600 / BCRC 20928 / JCM 3617 / NBRC 0987 / NRRL Y-1542</strain>
    </source>
</reference>
<dbReference type="Gene3D" id="3.30.720.90">
    <property type="match status" value="1"/>
</dbReference>